<dbReference type="KEGG" id="pau:PA14_24400"/>
<organism evidence="3 4">
    <name type="scientific">Pseudomonas aeruginosa (strain UCBPP-PA14)</name>
    <dbReference type="NCBI Taxonomy" id="208963"/>
    <lineage>
        <taxon>Bacteria</taxon>
        <taxon>Pseudomonadati</taxon>
        <taxon>Pseudomonadota</taxon>
        <taxon>Gammaproteobacteria</taxon>
        <taxon>Pseudomonadales</taxon>
        <taxon>Pseudomonadaceae</taxon>
        <taxon>Pseudomonas</taxon>
    </lineage>
</organism>
<accession>A0A0H2ZD45</accession>
<protein>
    <submittedName>
        <fullName evidence="3">Putative von Willebrand factor type A domain</fullName>
    </submittedName>
</protein>
<dbReference type="InterPro" id="IPR036465">
    <property type="entry name" value="vWFA_dom_sf"/>
</dbReference>
<keyword evidence="1" id="KW-0472">Membrane</keyword>
<feature type="domain" description="VWFA" evidence="2">
    <location>
        <begin position="91"/>
        <end position="287"/>
    </location>
</feature>
<dbReference type="InterPro" id="IPR002035">
    <property type="entry name" value="VWF_A"/>
</dbReference>
<dbReference type="RefSeq" id="WP_003091297.1">
    <property type="nucleotide sequence ID" value="NC_008463.1"/>
</dbReference>
<feature type="transmembrane region" description="Helical" evidence="1">
    <location>
        <begin position="303"/>
        <end position="324"/>
    </location>
</feature>
<dbReference type="SMART" id="SM00327">
    <property type="entry name" value="VWA"/>
    <property type="match status" value="1"/>
</dbReference>
<dbReference type="SUPFAM" id="SSF53300">
    <property type="entry name" value="vWA-like"/>
    <property type="match status" value="1"/>
</dbReference>
<dbReference type="PANTHER" id="PTHR22550:SF18">
    <property type="entry name" value="VWFA DOMAIN-CONTAINING PROTEIN"/>
    <property type="match status" value="1"/>
</dbReference>
<keyword evidence="1" id="KW-1133">Transmembrane helix</keyword>
<dbReference type="PROSITE" id="PS50234">
    <property type="entry name" value="VWFA"/>
    <property type="match status" value="1"/>
</dbReference>
<dbReference type="Proteomes" id="UP000000653">
    <property type="component" value="Chromosome"/>
</dbReference>
<gene>
    <name evidence="3" type="ordered locus">PA14_24400</name>
</gene>
<dbReference type="HOGENOM" id="CLU_024570_0_1_6"/>
<evidence type="ECO:0000259" key="2">
    <source>
        <dbReference type="PROSITE" id="PS50234"/>
    </source>
</evidence>
<name>A0A0H2ZD45_PSEAB</name>
<proteinExistence type="predicted"/>
<dbReference type="PANTHER" id="PTHR22550">
    <property type="entry name" value="SPORE GERMINATION PROTEIN"/>
    <property type="match status" value="1"/>
</dbReference>
<dbReference type="InterPro" id="IPR050768">
    <property type="entry name" value="UPF0353/GerABKA_families"/>
</dbReference>
<reference evidence="3 4" key="1">
    <citation type="journal article" date="2006" name="Genome Biol.">
        <title>Genomic analysis reveals that Pseudomonas aeruginosa virulence is combinatorial.</title>
        <authorList>
            <person name="Lee D.G."/>
            <person name="Urbach J.M."/>
            <person name="Wu G."/>
            <person name="Liberati N.T."/>
            <person name="Feinbaum R.L."/>
            <person name="Miyata S."/>
            <person name="Diggins L.T."/>
            <person name="He J."/>
            <person name="Saucier M."/>
            <person name="Deziel E."/>
            <person name="Friedman L."/>
            <person name="Li L."/>
            <person name="Grills G."/>
            <person name="Montgomery K."/>
            <person name="Kucherlapati R."/>
            <person name="Rahme L.G."/>
            <person name="Ausubel F.M."/>
        </authorList>
    </citation>
    <scope>NUCLEOTIDE SEQUENCE [LARGE SCALE GENOMIC DNA]</scope>
    <source>
        <strain evidence="3 4">UCBPP-PA14</strain>
    </source>
</reference>
<keyword evidence="1" id="KW-0812">Transmembrane</keyword>
<dbReference type="CDD" id="cd01467">
    <property type="entry name" value="vWA_BatA_type"/>
    <property type="match status" value="1"/>
</dbReference>
<evidence type="ECO:0000313" key="4">
    <source>
        <dbReference type="Proteomes" id="UP000000653"/>
    </source>
</evidence>
<sequence>MFEFAWPWVFALAPLPWLLRLVLPAADSGEAALKVSFLDELESLAGRRARARLPAWRQQVRFALLWFLLLLAAARPQWVGEPLPLPASGRDLLLAVDVSGSMDYRDMRWQDDEISRLELIKKLFGDFIEDRRGDRVGLILFGSQAYLQAPLTFDRHTVRVWLDEAQIGIAGKNTAIGDAIGLAVKRLRQRPAESRVLVLITDGANTGGQIAPQIAAQLAAEQQVKIYTIGVGADPQQGGVPGLFGFNPGLDLDEPTLRGIAEITGGEYFRARSSAELESISATLDRLEPVAQQTTRARPALALYSWPLAAALGLSVLLVALELWPRENRTWPRRRSGRQP</sequence>
<dbReference type="Gene3D" id="3.40.50.410">
    <property type="entry name" value="von Willebrand factor, type A domain"/>
    <property type="match status" value="1"/>
</dbReference>
<dbReference type="EMBL" id="CP000438">
    <property type="protein sequence ID" value="ABJ12305.1"/>
    <property type="molecule type" value="Genomic_DNA"/>
</dbReference>
<dbReference type="AlphaFoldDB" id="A0A0H2ZD45"/>
<dbReference type="InterPro" id="IPR033881">
    <property type="entry name" value="vWA_BatA_type"/>
</dbReference>
<evidence type="ECO:0000256" key="1">
    <source>
        <dbReference type="SAM" id="Phobius"/>
    </source>
</evidence>
<evidence type="ECO:0000313" key="3">
    <source>
        <dbReference type="EMBL" id="ABJ12305.1"/>
    </source>
</evidence>
<dbReference type="Pfam" id="PF00092">
    <property type="entry name" value="VWA"/>
    <property type="match status" value="1"/>
</dbReference>
<dbReference type="BioCyc" id="PAER208963:G1G74-2034-MONOMER"/>